<reference evidence="2" key="1">
    <citation type="submission" date="2019-08" db="EMBL/GenBank/DDBJ databases">
        <title>The improved chromosome-level genome for the pearl oyster Pinctada fucata martensii using PacBio sequencing and Hi-C.</title>
        <authorList>
            <person name="Zheng Z."/>
        </authorList>
    </citation>
    <scope>NUCLEOTIDE SEQUENCE</scope>
    <source>
        <strain evidence="2">ZZ-2019</strain>
        <tissue evidence="2">Adductor muscle</tissue>
    </source>
</reference>
<evidence type="ECO:0000256" key="1">
    <source>
        <dbReference type="SAM" id="MobiDB-lite"/>
    </source>
</evidence>
<dbReference type="AlphaFoldDB" id="A0AA88YCL6"/>
<proteinExistence type="predicted"/>
<evidence type="ECO:0000313" key="2">
    <source>
        <dbReference type="EMBL" id="KAK3099526.1"/>
    </source>
</evidence>
<feature type="compositionally biased region" description="Polar residues" evidence="1">
    <location>
        <begin position="183"/>
        <end position="196"/>
    </location>
</feature>
<dbReference type="EMBL" id="VSWD01000006">
    <property type="protein sequence ID" value="KAK3099526.1"/>
    <property type="molecule type" value="Genomic_DNA"/>
</dbReference>
<gene>
    <name evidence="2" type="ORF">FSP39_005818</name>
</gene>
<organism evidence="2 3">
    <name type="scientific">Pinctada imbricata</name>
    <name type="common">Atlantic pearl-oyster</name>
    <name type="synonym">Pinctada martensii</name>
    <dbReference type="NCBI Taxonomy" id="66713"/>
    <lineage>
        <taxon>Eukaryota</taxon>
        <taxon>Metazoa</taxon>
        <taxon>Spiralia</taxon>
        <taxon>Lophotrochozoa</taxon>
        <taxon>Mollusca</taxon>
        <taxon>Bivalvia</taxon>
        <taxon>Autobranchia</taxon>
        <taxon>Pteriomorphia</taxon>
        <taxon>Pterioida</taxon>
        <taxon>Pterioidea</taxon>
        <taxon>Pteriidae</taxon>
        <taxon>Pinctada</taxon>
    </lineage>
</organism>
<keyword evidence="3" id="KW-1185">Reference proteome</keyword>
<dbReference type="Proteomes" id="UP001186944">
    <property type="component" value="Unassembled WGS sequence"/>
</dbReference>
<name>A0AA88YCL6_PINIB</name>
<feature type="region of interest" description="Disordered" evidence="1">
    <location>
        <begin position="176"/>
        <end position="196"/>
    </location>
</feature>
<evidence type="ECO:0000313" key="3">
    <source>
        <dbReference type="Proteomes" id="UP001186944"/>
    </source>
</evidence>
<sequence length="196" mass="22467">MSNDVREILKGFKVPQETLWELKQYFDRRPKSKISETLSKEAKLAIQQTKDEFLIKREDFIYKTDHGVNRHGRADGQRKSDRKVKCQNTEKMTKKTSFSETYDGSSSVRMDGDVVNGNSDTVVSNEHTKNDNLETTLTKGTYKKEQKDNDDLAISETAKQNAVEKCMVWMTVNEEDTHRDRSTVTQSATSTDSTLL</sequence>
<accession>A0AA88YCL6</accession>
<comment type="caution">
    <text evidence="2">The sequence shown here is derived from an EMBL/GenBank/DDBJ whole genome shotgun (WGS) entry which is preliminary data.</text>
</comment>
<protein>
    <submittedName>
        <fullName evidence="2">Uncharacterized protein</fullName>
    </submittedName>
</protein>